<dbReference type="AlphaFoldDB" id="A0A4Q1JYL3"/>
<gene>
    <name evidence="2" type="ORF">EPA99_04380</name>
</gene>
<keyword evidence="3" id="KW-1185">Reference proteome</keyword>
<feature type="transmembrane region" description="Helical" evidence="1">
    <location>
        <begin position="81"/>
        <end position="101"/>
    </location>
</feature>
<organism evidence="2 3">
    <name type="scientific">Pseudoxanthomonas composti</name>
    <dbReference type="NCBI Taxonomy" id="2137479"/>
    <lineage>
        <taxon>Bacteria</taxon>
        <taxon>Pseudomonadati</taxon>
        <taxon>Pseudomonadota</taxon>
        <taxon>Gammaproteobacteria</taxon>
        <taxon>Lysobacterales</taxon>
        <taxon>Lysobacteraceae</taxon>
        <taxon>Pseudoxanthomonas</taxon>
    </lineage>
</organism>
<dbReference type="Proteomes" id="UP000289784">
    <property type="component" value="Unassembled WGS sequence"/>
</dbReference>
<sequence length="140" mass="14787">MRAGWGYPAANVLHLVGLAMLLGAIALLDLRLLGYGRRLPVPEVSRLLTPLGVAGLLLVCVTGVCLFAADASALIGSRIMQLKLGVVAVAVINALAFGVCFRDRLADWDTRPPRLGRASAALSLLCWPLALVLGRLIAYT</sequence>
<dbReference type="EMBL" id="SAWZ01000002">
    <property type="protein sequence ID" value="RXR07578.1"/>
    <property type="molecule type" value="Genomic_DNA"/>
</dbReference>
<feature type="transmembrane region" description="Helical" evidence="1">
    <location>
        <begin position="47"/>
        <end position="69"/>
    </location>
</feature>
<reference evidence="2 3" key="1">
    <citation type="submission" date="2019-01" db="EMBL/GenBank/DDBJ databases">
        <title>Pseudoxanthomonas composti sp. nov., isolated from compost.</title>
        <authorList>
            <person name="Yang G."/>
        </authorList>
    </citation>
    <scope>NUCLEOTIDE SEQUENCE [LARGE SCALE GENOMIC DNA]</scope>
    <source>
        <strain evidence="2 3">GSS15</strain>
    </source>
</reference>
<evidence type="ECO:0000256" key="1">
    <source>
        <dbReference type="SAM" id="Phobius"/>
    </source>
</evidence>
<evidence type="ECO:0000313" key="3">
    <source>
        <dbReference type="Proteomes" id="UP000289784"/>
    </source>
</evidence>
<accession>A0A4Q1JYL3</accession>
<keyword evidence="1" id="KW-0812">Transmembrane</keyword>
<comment type="caution">
    <text evidence="2">The sequence shown here is derived from an EMBL/GenBank/DDBJ whole genome shotgun (WGS) entry which is preliminary data.</text>
</comment>
<protein>
    <recommendedName>
        <fullName evidence="4">DUF2214 family protein</fullName>
    </recommendedName>
</protein>
<dbReference type="OrthoDB" id="5988508at2"/>
<evidence type="ECO:0000313" key="2">
    <source>
        <dbReference type="EMBL" id="RXR07578.1"/>
    </source>
</evidence>
<keyword evidence="1" id="KW-0472">Membrane</keyword>
<proteinExistence type="predicted"/>
<feature type="transmembrane region" description="Helical" evidence="1">
    <location>
        <begin position="121"/>
        <end position="139"/>
    </location>
</feature>
<name>A0A4Q1JYL3_9GAMM</name>
<feature type="transmembrane region" description="Helical" evidence="1">
    <location>
        <begin position="12"/>
        <end position="35"/>
    </location>
</feature>
<keyword evidence="1" id="KW-1133">Transmembrane helix</keyword>
<evidence type="ECO:0008006" key="4">
    <source>
        <dbReference type="Google" id="ProtNLM"/>
    </source>
</evidence>